<dbReference type="EMBL" id="KQ459606">
    <property type="protein sequence ID" value="KPI91011.1"/>
    <property type="molecule type" value="Genomic_DNA"/>
</dbReference>
<reference evidence="1 2" key="1">
    <citation type="journal article" date="2015" name="Nat. Commun.">
        <title>Outbred genome sequencing and CRISPR/Cas9 gene editing in butterflies.</title>
        <authorList>
            <person name="Li X."/>
            <person name="Fan D."/>
            <person name="Zhang W."/>
            <person name="Liu G."/>
            <person name="Zhang L."/>
            <person name="Zhao L."/>
            <person name="Fang X."/>
            <person name="Chen L."/>
            <person name="Dong Y."/>
            <person name="Chen Y."/>
            <person name="Ding Y."/>
            <person name="Zhao R."/>
            <person name="Feng M."/>
            <person name="Zhu Y."/>
            <person name="Feng Y."/>
            <person name="Jiang X."/>
            <person name="Zhu D."/>
            <person name="Xiang H."/>
            <person name="Feng X."/>
            <person name="Li S."/>
            <person name="Wang J."/>
            <person name="Zhang G."/>
            <person name="Kronforst M.R."/>
            <person name="Wang W."/>
        </authorList>
    </citation>
    <scope>NUCLEOTIDE SEQUENCE [LARGE SCALE GENOMIC DNA]</scope>
    <source>
        <strain evidence="1">Ya'a_city_454_Px</strain>
        <tissue evidence="1">Whole body</tissue>
    </source>
</reference>
<protein>
    <submittedName>
        <fullName evidence="1">Uncharacterized protein</fullName>
    </submittedName>
</protein>
<keyword evidence="2" id="KW-1185">Reference proteome</keyword>
<evidence type="ECO:0000313" key="2">
    <source>
        <dbReference type="Proteomes" id="UP000053268"/>
    </source>
</evidence>
<name>A0A194PCJ9_PAPXU</name>
<organism evidence="1 2">
    <name type="scientific">Papilio xuthus</name>
    <name type="common">Asian swallowtail butterfly</name>
    <dbReference type="NCBI Taxonomy" id="66420"/>
    <lineage>
        <taxon>Eukaryota</taxon>
        <taxon>Metazoa</taxon>
        <taxon>Ecdysozoa</taxon>
        <taxon>Arthropoda</taxon>
        <taxon>Hexapoda</taxon>
        <taxon>Insecta</taxon>
        <taxon>Pterygota</taxon>
        <taxon>Neoptera</taxon>
        <taxon>Endopterygota</taxon>
        <taxon>Lepidoptera</taxon>
        <taxon>Glossata</taxon>
        <taxon>Ditrysia</taxon>
        <taxon>Papilionoidea</taxon>
        <taxon>Papilionidae</taxon>
        <taxon>Papilioninae</taxon>
        <taxon>Papilio</taxon>
    </lineage>
</organism>
<dbReference type="AlphaFoldDB" id="A0A194PCJ9"/>
<evidence type="ECO:0000313" key="1">
    <source>
        <dbReference type="EMBL" id="KPI91011.1"/>
    </source>
</evidence>
<dbReference type="Proteomes" id="UP000053268">
    <property type="component" value="Unassembled WGS sequence"/>
</dbReference>
<accession>A0A194PCJ9</accession>
<sequence>MSAAFHRARDNCRYDNLSAFAARGKSITSQSNRGKPLGAAADDATPTCELAERCHAHTGHLQL</sequence>
<gene>
    <name evidence="1" type="ORF">RR46_14515</name>
</gene>
<proteinExistence type="predicted"/>